<dbReference type="RefSeq" id="WP_028126654.1">
    <property type="nucleotide sequence ID" value="NZ_PHNE01000001.1"/>
</dbReference>
<proteinExistence type="predicted"/>
<protein>
    <submittedName>
        <fullName evidence="1">Uncharacterized protein</fullName>
    </submittedName>
</protein>
<accession>A0A2S5RF78</accession>
<comment type="caution">
    <text evidence="1">The sequence shown here is derived from an EMBL/GenBank/DDBJ whole genome shotgun (WGS) entry which is preliminary data.</text>
</comment>
<gene>
    <name evidence="1" type="ORF">ELUCI_v1c02380</name>
</gene>
<reference evidence="1 2" key="1">
    <citation type="submission" date="2017-11" db="EMBL/GenBank/DDBJ databases">
        <title>Genome sequence of Entomoplasma lucivorax PIPN-2 (ATCC 49196).</title>
        <authorList>
            <person name="Lo W.-S."/>
            <person name="Gasparich G.E."/>
            <person name="Kuo C.-H."/>
        </authorList>
    </citation>
    <scope>NUCLEOTIDE SEQUENCE [LARGE SCALE GENOMIC DNA]</scope>
    <source>
        <strain evidence="1 2">PIPN-2</strain>
    </source>
</reference>
<organism evidence="1 2">
    <name type="scientific">Williamsoniiplasma lucivorax</name>
    <dbReference type="NCBI Taxonomy" id="209274"/>
    <lineage>
        <taxon>Bacteria</taxon>
        <taxon>Bacillati</taxon>
        <taxon>Mycoplasmatota</taxon>
        <taxon>Mollicutes</taxon>
        <taxon>Entomoplasmatales</taxon>
        <taxon>Williamsoniiplasma</taxon>
    </lineage>
</organism>
<evidence type="ECO:0000313" key="1">
    <source>
        <dbReference type="EMBL" id="PPE05947.1"/>
    </source>
</evidence>
<evidence type="ECO:0000313" key="2">
    <source>
        <dbReference type="Proteomes" id="UP000237865"/>
    </source>
</evidence>
<name>A0A2S5RF78_9MOLU</name>
<dbReference type="EMBL" id="PHNE01000001">
    <property type="protein sequence ID" value="PPE05947.1"/>
    <property type="molecule type" value="Genomic_DNA"/>
</dbReference>
<dbReference type="Proteomes" id="UP000237865">
    <property type="component" value="Unassembled WGS sequence"/>
</dbReference>
<dbReference type="AlphaFoldDB" id="A0A2S5RF78"/>
<dbReference type="STRING" id="1399797.GCA_000518285_00908"/>
<sequence>MKDIYWECQACKKHNPVIQNLNNEGQITLESECSTKKCFNSMKNIFILTKNQKKKNGERVWVKAKN</sequence>
<keyword evidence="2" id="KW-1185">Reference proteome</keyword>